<keyword evidence="3" id="KW-1185">Reference proteome</keyword>
<dbReference type="PROSITE" id="PS50940">
    <property type="entry name" value="CHIT_BIND_II"/>
    <property type="match status" value="4"/>
</dbReference>
<dbReference type="Proteomes" id="UP000076408">
    <property type="component" value="Unassembled WGS sequence"/>
</dbReference>
<dbReference type="InterPro" id="IPR002557">
    <property type="entry name" value="Chitin-bd_dom"/>
</dbReference>
<organism evidence="2 3">
    <name type="scientific">Anopheles stephensi</name>
    <name type="common">Indo-Pakistan malaria mosquito</name>
    <dbReference type="NCBI Taxonomy" id="30069"/>
    <lineage>
        <taxon>Eukaryota</taxon>
        <taxon>Metazoa</taxon>
        <taxon>Ecdysozoa</taxon>
        <taxon>Arthropoda</taxon>
        <taxon>Hexapoda</taxon>
        <taxon>Insecta</taxon>
        <taxon>Pterygota</taxon>
        <taxon>Neoptera</taxon>
        <taxon>Endopterygota</taxon>
        <taxon>Diptera</taxon>
        <taxon>Nematocera</taxon>
        <taxon>Culicoidea</taxon>
        <taxon>Culicidae</taxon>
        <taxon>Anophelinae</taxon>
        <taxon>Anopheles</taxon>
    </lineage>
</organism>
<sequence>MGVSVWLLGLLCVGSALLETAVSQDSLPIIVARQRTVVSPSVDSDDTTLFSCDEEDRIVCGSCSKVMICNYQKQMVGSYECSSIDPQRPYCTGKGVCSKTTDCEIPSELCPTPNYFYPVPSNCSEVVYCGPKREETKVSAPSTAYIFDFKIQKWTLRKTAADCFQLNCGAAIMLNKFFAYKPNPRLYFYCTTGGPMTFTCDTNEVFNEAKRECEFGCTTEGDFPITGVNDRYYACLLGPNGVPSRRSLTPCARERRQDCEDCSTVKICSYDQTPLTQFRCQDVDPSKPYCIGEGICSDTADPNVVCRKSSDLCPMGAPGYYPTNVWECPSFTDPTNCSRYLYCDESSLGFEQSCVAANNVYNQSSGSCFLKRRSADCFQVDCNNVRNKDKWFVYDPFPQLYFLCSANGPLMFKCARESDVFDLTLKRCEFQCRTAGRFVHPASADMYYECAYISTSKLEKYEQTCPPLLQFNESEQKCLPVAYDQTVLTSYKCQDVEPDKPYCTGNGICAAEYESESACAMADDLCPLTKAGFYPDPANCTQYIYCDEKQVATPVSCLAANNAYNHSSSSCFLRKTLDDCYQVNCDLPLNRNKWFVYKPFPQLYFFCSNSGFPVMFECPTELEVYDVKLQRCKFECRESGRFPYPGDNKKYYECVYVTPFKPFASSEENWLQDNEMPSSLWYDASSGSRLSPPFLDPTLAGGCTNTTTIVCTGCRRVRVCIPGVIDQSLLPENNCPPSTYCNTLGSGMGGTCLATVDPTFPECSYTAGIDGFLESRTGMLCTGLGVYPDPLDCRKFHYCTSVGGYSRPFKCPAEYVYNPKKKSCSRSSQCRTVQCRSNARSIFIPFPQDANYYAYCNYNRNRDRPTLRNVLVYKCAEGSEFNTLSNSCVFKCPREGFLAKPGDPSKFYWCRKVRGSLLGYEQCQARDMLTSSGDYYYYARVVINHVSDE</sequence>
<proteinExistence type="predicted"/>
<reference evidence="2" key="2">
    <citation type="submission" date="2020-05" db="UniProtKB">
        <authorList>
            <consortium name="EnsemblMetazoa"/>
        </authorList>
    </citation>
    <scope>IDENTIFICATION</scope>
    <source>
        <strain evidence="2">Indian</strain>
    </source>
</reference>
<dbReference type="SMART" id="SM00494">
    <property type="entry name" value="ChtBD2"/>
    <property type="match status" value="7"/>
</dbReference>
<dbReference type="STRING" id="30069.A0A182YE38"/>
<dbReference type="Gene3D" id="2.170.140.10">
    <property type="entry name" value="Chitin binding domain"/>
    <property type="match status" value="2"/>
</dbReference>
<dbReference type="AlphaFoldDB" id="A0A182YE38"/>
<dbReference type="GO" id="GO:0008061">
    <property type="term" value="F:chitin binding"/>
    <property type="evidence" value="ECO:0007669"/>
    <property type="project" value="InterPro"/>
</dbReference>
<dbReference type="VEuPathDB" id="VectorBase:ASTEI20_035059"/>
<evidence type="ECO:0000313" key="2">
    <source>
        <dbReference type="EnsemblMetazoa" id="ASTEI06724-PA"/>
    </source>
</evidence>
<dbReference type="SUPFAM" id="SSF57625">
    <property type="entry name" value="Invertebrate chitin-binding proteins"/>
    <property type="match status" value="4"/>
</dbReference>
<evidence type="ECO:0000313" key="3">
    <source>
        <dbReference type="Proteomes" id="UP000076408"/>
    </source>
</evidence>
<dbReference type="VEuPathDB" id="VectorBase:ASTEI06724"/>
<name>A0A182YE38_ANOST</name>
<dbReference type="GO" id="GO:0005576">
    <property type="term" value="C:extracellular region"/>
    <property type="evidence" value="ECO:0007669"/>
    <property type="project" value="InterPro"/>
</dbReference>
<dbReference type="InterPro" id="IPR036508">
    <property type="entry name" value="Chitin-bd_dom_sf"/>
</dbReference>
<feature type="domain" description="Chitin-binding type-2" evidence="1">
    <location>
        <begin position="310"/>
        <end position="379"/>
    </location>
</feature>
<feature type="domain" description="Chitin-binding type-2" evidence="1">
    <location>
        <begin position="523"/>
        <end position="582"/>
    </location>
</feature>
<reference evidence="3" key="1">
    <citation type="journal article" date="2014" name="Genome Biol.">
        <title>Genome analysis of a major urban malaria vector mosquito, Anopheles stephensi.</title>
        <authorList>
            <person name="Jiang X."/>
            <person name="Peery A."/>
            <person name="Hall A.B."/>
            <person name="Sharma A."/>
            <person name="Chen X.G."/>
            <person name="Waterhouse R.M."/>
            <person name="Komissarov A."/>
            <person name="Riehle M.M."/>
            <person name="Shouche Y."/>
            <person name="Sharakhova M.V."/>
            <person name="Lawson D."/>
            <person name="Pakpour N."/>
            <person name="Arensburger P."/>
            <person name="Davidson V.L."/>
            <person name="Eiglmeier K."/>
            <person name="Emrich S."/>
            <person name="George P."/>
            <person name="Kennedy R.C."/>
            <person name="Mane S.P."/>
            <person name="Maslen G."/>
            <person name="Oringanje C."/>
            <person name="Qi Y."/>
            <person name="Settlage R."/>
            <person name="Tojo M."/>
            <person name="Tubio J.M."/>
            <person name="Unger M.F."/>
            <person name="Wang B."/>
            <person name="Vernick K.D."/>
            <person name="Ribeiro J.M."/>
            <person name="James A.A."/>
            <person name="Michel K."/>
            <person name="Riehle M.A."/>
            <person name="Luckhart S."/>
            <person name="Sharakhov I.V."/>
            <person name="Tu Z."/>
        </authorList>
    </citation>
    <scope>NUCLEOTIDE SEQUENCE [LARGE SCALE GENOMIC DNA]</scope>
    <source>
        <strain evidence="3">Indian</strain>
    </source>
</reference>
<dbReference type="Pfam" id="PF01607">
    <property type="entry name" value="CBM_14"/>
    <property type="match status" value="2"/>
</dbReference>
<feature type="domain" description="Chitin-binding type-2" evidence="1">
    <location>
        <begin position="778"/>
        <end position="832"/>
    </location>
</feature>
<feature type="domain" description="Chitin-binding type-2" evidence="1">
    <location>
        <begin position="165"/>
        <end position="213"/>
    </location>
</feature>
<dbReference type="EnsemblMetazoa" id="ASTEI06724-RA">
    <property type="protein sequence ID" value="ASTEI06724-PA"/>
    <property type="gene ID" value="ASTEI06724"/>
</dbReference>
<protein>
    <recommendedName>
        <fullName evidence="1">Chitin-binding type-2 domain-containing protein</fullName>
    </recommendedName>
</protein>
<evidence type="ECO:0000259" key="1">
    <source>
        <dbReference type="PROSITE" id="PS50940"/>
    </source>
</evidence>
<dbReference type="VEuPathDB" id="VectorBase:ASTE006696"/>
<dbReference type="VEuPathDB" id="VectorBase:ASTEI20_032352"/>
<dbReference type="VEuPathDB" id="VectorBase:ASTEI20_034468"/>
<accession>A0A182YE38</accession>